<dbReference type="Gene3D" id="2.60.40.1180">
    <property type="entry name" value="Golgi alpha-mannosidase II"/>
    <property type="match status" value="1"/>
</dbReference>
<dbReference type="PANTHER" id="PTHR11069:SF42">
    <property type="entry name" value="GLUCOSYLCERAMIDASE 4-RELATED"/>
    <property type="match status" value="1"/>
</dbReference>
<organism evidence="9 10">
    <name type="scientific">Ditylenchus dipsaci</name>
    <dbReference type="NCBI Taxonomy" id="166011"/>
    <lineage>
        <taxon>Eukaryota</taxon>
        <taxon>Metazoa</taxon>
        <taxon>Ecdysozoa</taxon>
        <taxon>Nematoda</taxon>
        <taxon>Chromadorea</taxon>
        <taxon>Rhabditida</taxon>
        <taxon>Tylenchina</taxon>
        <taxon>Tylenchomorpha</taxon>
        <taxon>Sphaerularioidea</taxon>
        <taxon>Anguinidae</taxon>
        <taxon>Anguininae</taxon>
        <taxon>Ditylenchus</taxon>
    </lineage>
</organism>
<dbReference type="GO" id="GO:0004348">
    <property type="term" value="F:glucosylceramidase activity"/>
    <property type="evidence" value="ECO:0007669"/>
    <property type="project" value="UniProtKB-EC"/>
</dbReference>
<protein>
    <recommendedName>
        <fullName evidence="3 6">Glucosylceramidase</fullName>
        <ecNumber evidence="3 6">3.2.1.45</ecNumber>
    </recommendedName>
</protein>
<dbReference type="PANTHER" id="PTHR11069">
    <property type="entry name" value="GLUCOSYLCERAMIDASE"/>
    <property type="match status" value="1"/>
</dbReference>
<name>A0A915D9A4_9BILA</name>
<accession>A0A915D9A4</accession>
<dbReference type="Gene3D" id="3.20.20.80">
    <property type="entry name" value="Glycosidases"/>
    <property type="match status" value="1"/>
</dbReference>
<dbReference type="SUPFAM" id="SSF51445">
    <property type="entry name" value="(Trans)glycosidases"/>
    <property type="match status" value="1"/>
</dbReference>
<comment type="catalytic activity">
    <reaction evidence="1">
        <text>a beta-D-glucosyl-(1&lt;-&gt;1')-N-acylsphing-4-enine + H2O = an N-acylsphing-4-enine + D-glucose</text>
        <dbReference type="Rhea" id="RHEA:13269"/>
        <dbReference type="ChEBI" id="CHEBI:4167"/>
        <dbReference type="ChEBI" id="CHEBI:15377"/>
        <dbReference type="ChEBI" id="CHEBI:22801"/>
        <dbReference type="ChEBI" id="CHEBI:52639"/>
        <dbReference type="EC" id="3.2.1.45"/>
    </reaction>
    <physiologicalReaction direction="left-to-right" evidence="1">
        <dbReference type="Rhea" id="RHEA:13270"/>
    </physiologicalReaction>
</comment>
<feature type="domain" description="Glycosyl hydrolase family 30 beta sandwich" evidence="8">
    <location>
        <begin position="234"/>
        <end position="286"/>
    </location>
</feature>
<sequence>MVGGGTLKGEFNGQYYETWAKYYISPAMQRDFVAKLLGPALKNSSLTANLKLMVNDDQRYWLPSHPDTMLQNDNASKYIDGIGVHWYADFLFNANRLTQTHNKHPQKFILATEACNGYIPLAQGPKLGDWHRGENYGEDIIEDLQNCLLTFLHNKFLTLRAVGWTDWNICLDEKGGPNFVGNFVDSPIIVNATSDEFYKQPMYYVLGHFSKFIRPESIRLGLEIKTHYKWFSPHLSGTAYSTPAKQIVLVLQNRHESHKYNVYVPSLTNTNKTLNFELEPNSIATVVWNHSSS</sequence>
<evidence type="ECO:0000256" key="1">
    <source>
        <dbReference type="ARBA" id="ARBA00001013"/>
    </source>
</evidence>
<proteinExistence type="inferred from homology"/>
<dbReference type="GO" id="GO:0016020">
    <property type="term" value="C:membrane"/>
    <property type="evidence" value="ECO:0007669"/>
    <property type="project" value="GOC"/>
</dbReference>
<evidence type="ECO:0000313" key="10">
    <source>
        <dbReference type="WBParaSite" id="jg17488"/>
    </source>
</evidence>
<dbReference type="Proteomes" id="UP000887574">
    <property type="component" value="Unplaced"/>
</dbReference>
<keyword evidence="5 6" id="KW-0378">Hydrolase</keyword>
<dbReference type="Pfam" id="PF17189">
    <property type="entry name" value="Glyco_hydro_30C"/>
    <property type="match status" value="1"/>
</dbReference>
<dbReference type="InterPro" id="IPR001139">
    <property type="entry name" value="Glyco_hydro_30"/>
</dbReference>
<keyword evidence="4" id="KW-0732">Signal</keyword>
<evidence type="ECO:0000259" key="8">
    <source>
        <dbReference type="Pfam" id="PF17189"/>
    </source>
</evidence>
<keyword evidence="6" id="KW-0326">Glycosidase</keyword>
<evidence type="ECO:0000256" key="6">
    <source>
        <dbReference type="RuleBase" id="RU361188"/>
    </source>
</evidence>
<reference evidence="10" key="1">
    <citation type="submission" date="2022-11" db="UniProtKB">
        <authorList>
            <consortium name="WormBaseParasite"/>
        </authorList>
    </citation>
    <scope>IDENTIFICATION</scope>
</reference>
<dbReference type="WBParaSite" id="jg17488">
    <property type="protein sequence ID" value="jg17488"/>
    <property type="gene ID" value="jg17488"/>
</dbReference>
<dbReference type="InterPro" id="IPR033453">
    <property type="entry name" value="Glyco_hydro_30_TIM-barrel"/>
</dbReference>
<dbReference type="InterPro" id="IPR033452">
    <property type="entry name" value="GH30_C"/>
</dbReference>
<evidence type="ECO:0000256" key="4">
    <source>
        <dbReference type="ARBA" id="ARBA00022729"/>
    </source>
</evidence>
<feature type="domain" description="Glycosyl hydrolase family 30 TIM-barrel" evidence="7">
    <location>
        <begin position="26"/>
        <end position="213"/>
    </location>
</feature>
<comment type="similarity">
    <text evidence="2 6">Belongs to the glycosyl hydrolase 30 family.</text>
</comment>
<evidence type="ECO:0000256" key="2">
    <source>
        <dbReference type="ARBA" id="ARBA00005382"/>
    </source>
</evidence>
<dbReference type="GO" id="GO:0006680">
    <property type="term" value="P:glucosylceramide catabolic process"/>
    <property type="evidence" value="ECO:0007669"/>
    <property type="project" value="TreeGrafter"/>
</dbReference>
<keyword evidence="9" id="KW-1185">Reference proteome</keyword>
<evidence type="ECO:0000256" key="5">
    <source>
        <dbReference type="ARBA" id="ARBA00022801"/>
    </source>
</evidence>
<keyword evidence="6" id="KW-0443">Lipid metabolism</keyword>
<dbReference type="AlphaFoldDB" id="A0A915D9A4"/>
<keyword evidence="6" id="KW-0746">Sphingolipid metabolism</keyword>
<dbReference type="Pfam" id="PF02055">
    <property type="entry name" value="Glyco_hydro_30"/>
    <property type="match status" value="1"/>
</dbReference>
<dbReference type="InterPro" id="IPR013780">
    <property type="entry name" value="Glyco_hydro_b"/>
</dbReference>
<evidence type="ECO:0000259" key="7">
    <source>
        <dbReference type="Pfam" id="PF02055"/>
    </source>
</evidence>
<dbReference type="EC" id="3.2.1.45" evidence="3 6"/>
<evidence type="ECO:0000256" key="3">
    <source>
        <dbReference type="ARBA" id="ARBA00012658"/>
    </source>
</evidence>
<evidence type="ECO:0000313" key="9">
    <source>
        <dbReference type="Proteomes" id="UP000887574"/>
    </source>
</evidence>
<dbReference type="InterPro" id="IPR017853">
    <property type="entry name" value="GH"/>
</dbReference>